<dbReference type="InterPro" id="IPR036444">
    <property type="entry name" value="PLipase_A2_dom_sf"/>
</dbReference>
<evidence type="ECO:0000256" key="4">
    <source>
        <dbReference type="PIRSR" id="PIRSR601211-1"/>
    </source>
</evidence>
<dbReference type="Proteomes" id="UP000270296">
    <property type="component" value="Unassembled WGS sequence"/>
</dbReference>
<evidence type="ECO:0000259" key="9">
    <source>
        <dbReference type="SMART" id="SM00085"/>
    </source>
</evidence>
<evidence type="ECO:0000313" key="11">
    <source>
        <dbReference type="Proteomes" id="UP000270296"/>
    </source>
</evidence>
<reference evidence="10 11" key="2">
    <citation type="submission" date="2018-11" db="EMBL/GenBank/DDBJ databases">
        <authorList>
            <consortium name="Pathogen Informatics"/>
        </authorList>
    </citation>
    <scope>NUCLEOTIDE SEQUENCE [LARGE SCALE GENOMIC DNA]</scope>
</reference>
<dbReference type="EMBL" id="UZAM01014805">
    <property type="protein sequence ID" value="VDP35782.1"/>
    <property type="molecule type" value="Genomic_DNA"/>
</dbReference>
<comment type="similarity">
    <text evidence="7">Belongs to the phospholipase A2 family.</text>
</comment>
<keyword evidence="8" id="KW-0443">Lipid metabolism</keyword>
<feature type="disulfide bond" evidence="6">
    <location>
        <begin position="98"/>
        <end position="109"/>
    </location>
</feature>
<evidence type="ECO:0000256" key="3">
    <source>
        <dbReference type="ARBA" id="ARBA00023157"/>
    </source>
</evidence>
<comment type="cofactor">
    <cofactor evidence="5">
        <name>Ca(2+)</name>
        <dbReference type="ChEBI" id="CHEBI:29108"/>
    </cofactor>
    <text evidence="5">Binds 1 Ca(2+) ion per subunit.</text>
</comment>
<reference evidence="12" key="1">
    <citation type="submission" date="2016-06" db="UniProtKB">
        <authorList>
            <consortium name="WormBaseParasite"/>
        </authorList>
    </citation>
    <scope>IDENTIFICATION</scope>
</reference>
<dbReference type="OrthoDB" id="5839847at2759"/>
<dbReference type="WBParaSite" id="SBAD_0001130901-mRNA-1">
    <property type="protein sequence ID" value="SBAD_0001130901-mRNA-1"/>
    <property type="gene ID" value="SBAD_0001130901"/>
</dbReference>
<dbReference type="SUPFAM" id="SSF48619">
    <property type="entry name" value="Phospholipase A2, PLA2"/>
    <property type="match status" value="1"/>
</dbReference>
<feature type="binding site" evidence="5">
    <location>
        <position position="69"/>
    </location>
    <ligand>
        <name>Ca(2+)</name>
        <dbReference type="ChEBI" id="CHEBI:29108"/>
    </ligand>
</feature>
<evidence type="ECO:0000313" key="12">
    <source>
        <dbReference type="WBParaSite" id="SBAD_0001130901-mRNA-1"/>
    </source>
</evidence>
<dbReference type="PROSITE" id="PS00118">
    <property type="entry name" value="PA2_HIS"/>
    <property type="match status" value="1"/>
</dbReference>
<feature type="binding site" evidence="5">
    <location>
        <position position="50"/>
    </location>
    <ligand>
        <name>Ca(2+)</name>
        <dbReference type="ChEBI" id="CHEBI:29108"/>
    </ligand>
</feature>
<accession>A0A183J4Y5</accession>
<dbReference type="AlphaFoldDB" id="A0A183J4Y5"/>
<feature type="disulfide bond" evidence="6">
    <location>
        <begin position="71"/>
        <end position="111"/>
    </location>
</feature>
<protein>
    <recommendedName>
        <fullName evidence="8">Phospholipase A2</fullName>
        <ecNumber evidence="8">3.1.1.4</ecNumber>
    </recommendedName>
</protein>
<feature type="disulfide bond" evidence="6">
    <location>
        <begin position="80"/>
        <end position="104"/>
    </location>
</feature>
<comment type="subcellular location">
    <subcellularLocation>
        <location evidence="1 8">Secreted</location>
    </subcellularLocation>
</comment>
<dbReference type="GO" id="GO:0004623">
    <property type="term" value="F:phospholipase A2 activity"/>
    <property type="evidence" value="ECO:0007669"/>
    <property type="project" value="UniProtKB-EC"/>
</dbReference>
<feature type="disulfide bond" evidence="6">
    <location>
        <begin position="49"/>
        <end position="65"/>
    </location>
</feature>
<name>A0A183J4Y5_9BILA</name>
<keyword evidence="3 6" id="KW-1015">Disulfide bond</keyword>
<feature type="active site" evidence="4">
    <location>
        <position position="68"/>
    </location>
</feature>
<sequence>MYTSVSDELELHHNSTLHRSKRSVAHLLAIFKCVLHRSALDYNKYGCWCGYSGSGPVMDGIDNCCKHHDLCYEALINKGCSPHVQYYKSACLNGAVRCYTYGKCDGGACVCDSNLVQCLKKQGAPYPKKRCIK</sequence>
<dbReference type="PANTHER" id="PTHR11716">
    <property type="entry name" value="PHOSPHOLIPASE A2 FAMILY MEMBER"/>
    <property type="match status" value="1"/>
</dbReference>
<dbReference type="GO" id="GO:0005576">
    <property type="term" value="C:extracellular region"/>
    <property type="evidence" value="ECO:0007669"/>
    <property type="project" value="UniProtKB-SubCell"/>
</dbReference>
<dbReference type="GO" id="GO:0005509">
    <property type="term" value="F:calcium ion binding"/>
    <property type="evidence" value="ECO:0007669"/>
    <property type="project" value="InterPro"/>
</dbReference>
<dbReference type="InterPro" id="IPR033113">
    <property type="entry name" value="PLA2_histidine"/>
</dbReference>
<keyword evidence="2 8" id="KW-0964">Secreted</keyword>
<dbReference type="PANTHER" id="PTHR11716:SF107">
    <property type="entry name" value="PHOSPHOLIPASE A2"/>
    <property type="match status" value="1"/>
</dbReference>
<proteinExistence type="inferred from homology"/>
<dbReference type="Gene3D" id="1.20.90.10">
    <property type="entry name" value="Phospholipase A2 domain"/>
    <property type="match status" value="1"/>
</dbReference>
<dbReference type="SMART" id="SM00085">
    <property type="entry name" value="PA2c"/>
    <property type="match status" value="1"/>
</dbReference>
<evidence type="ECO:0000256" key="8">
    <source>
        <dbReference type="RuleBase" id="RU361236"/>
    </source>
</evidence>
<feature type="domain" description="Phospholipase A2-like central" evidence="9">
    <location>
        <begin position="23"/>
        <end position="132"/>
    </location>
</feature>
<dbReference type="InterPro" id="IPR001211">
    <property type="entry name" value="PLA2"/>
</dbReference>
<keyword evidence="11" id="KW-1185">Reference proteome</keyword>
<evidence type="ECO:0000313" key="10">
    <source>
        <dbReference type="EMBL" id="VDP35782.1"/>
    </source>
</evidence>
<dbReference type="GO" id="GO:0016042">
    <property type="term" value="P:lipid catabolic process"/>
    <property type="evidence" value="ECO:0007669"/>
    <property type="project" value="InterPro"/>
</dbReference>
<dbReference type="GO" id="GO:0006644">
    <property type="term" value="P:phospholipid metabolic process"/>
    <property type="evidence" value="ECO:0007669"/>
    <property type="project" value="InterPro"/>
</dbReference>
<dbReference type="EC" id="3.1.1.4" evidence="8"/>
<organism evidence="12">
    <name type="scientific">Soboliphyme baturini</name>
    <dbReference type="NCBI Taxonomy" id="241478"/>
    <lineage>
        <taxon>Eukaryota</taxon>
        <taxon>Metazoa</taxon>
        <taxon>Ecdysozoa</taxon>
        <taxon>Nematoda</taxon>
        <taxon>Enoplea</taxon>
        <taxon>Dorylaimia</taxon>
        <taxon>Dioctophymatida</taxon>
        <taxon>Dioctophymatoidea</taxon>
        <taxon>Soboliphymatidae</taxon>
        <taxon>Soboliphyme</taxon>
    </lineage>
</organism>
<keyword evidence="5" id="KW-0479">Metal-binding</keyword>
<keyword evidence="5 8" id="KW-0106">Calcium</keyword>
<dbReference type="CDD" id="cd00125">
    <property type="entry name" value="PLA2c"/>
    <property type="match status" value="1"/>
</dbReference>
<evidence type="ECO:0000256" key="5">
    <source>
        <dbReference type="PIRSR" id="PIRSR601211-2"/>
    </source>
</evidence>
<dbReference type="Pfam" id="PF00068">
    <property type="entry name" value="Phospholip_A2_1"/>
    <property type="match status" value="1"/>
</dbReference>
<feature type="disulfide bond" evidence="6">
    <location>
        <begin position="64"/>
        <end position="118"/>
    </location>
</feature>
<feature type="active site" evidence="4">
    <location>
        <position position="112"/>
    </location>
</feature>
<keyword evidence="8" id="KW-0378">Hydrolase</keyword>
<evidence type="ECO:0000256" key="6">
    <source>
        <dbReference type="PIRSR" id="PIRSR601211-3"/>
    </source>
</evidence>
<gene>
    <name evidence="10" type="ORF">SBAD_LOCUS10934</name>
</gene>
<evidence type="ECO:0000256" key="2">
    <source>
        <dbReference type="ARBA" id="ARBA00022525"/>
    </source>
</evidence>
<dbReference type="GO" id="GO:0050482">
    <property type="term" value="P:arachidonate secretion"/>
    <property type="evidence" value="ECO:0007669"/>
    <property type="project" value="InterPro"/>
</dbReference>
<dbReference type="PRINTS" id="PR00389">
    <property type="entry name" value="PHPHLIPASEA2"/>
</dbReference>
<evidence type="ECO:0000256" key="1">
    <source>
        <dbReference type="ARBA" id="ARBA00004613"/>
    </source>
</evidence>
<comment type="catalytic activity">
    <reaction evidence="8">
        <text>a 1,2-diacyl-sn-glycero-3-phosphocholine + H2O = a 1-acyl-sn-glycero-3-phosphocholine + a fatty acid + H(+)</text>
        <dbReference type="Rhea" id="RHEA:15801"/>
        <dbReference type="ChEBI" id="CHEBI:15377"/>
        <dbReference type="ChEBI" id="CHEBI:15378"/>
        <dbReference type="ChEBI" id="CHEBI:28868"/>
        <dbReference type="ChEBI" id="CHEBI:57643"/>
        <dbReference type="ChEBI" id="CHEBI:58168"/>
        <dbReference type="EC" id="3.1.1.4"/>
    </reaction>
</comment>
<evidence type="ECO:0000256" key="7">
    <source>
        <dbReference type="RuleBase" id="RU003654"/>
    </source>
</evidence>
<dbReference type="InterPro" id="IPR016090">
    <property type="entry name" value="PLA2-like_dom"/>
</dbReference>